<gene>
    <name evidence="1" type="ORF">ARTSIC4J27_220</name>
</gene>
<reference evidence="2" key="1">
    <citation type="journal article" date="2014" name="Genome Announc.">
        <title>Genome Sequence of Arthrobacter siccitolerans 4J27, a Xeroprotectant-Producing Desiccation-Tolerant Microorganism.</title>
        <authorList>
            <person name="Manzanera M."/>
            <person name="Santa-Cruz-Calvo L."/>
            <person name="Vilchez J.I."/>
            <person name="Garcia-Fontana C."/>
            <person name="Silva-Castro G.A."/>
            <person name="Calvo C."/>
            <person name="Gonzalez-Lopez J."/>
        </authorList>
    </citation>
    <scope>NUCLEOTIDE SEQUENCE [LARGE SCALE GENOMIC DNA]</scope>
    <source>
        <strain evidence="2">4J27</strain>
    </source>
</reference>
<organism evidence="1 2">
    <name type="scientific">Pseudarthrobacter siccitolerans</name>
    <dbReference type="NCBI Taxonomy" id="861266"/>
    <lineage>
        <taxon>Bacteria</taxon>
        <taxon>Bacillati</taxon>
        <taxon>Actinomycetota</taxon>
        <taxon>Actinomycetes</taxon>
        <taxon>Micrococcales</taxon>
        <taxon>Micrococcaceae</taxon>
        <taxon>Pseudarthrobacter</taxon>
    </lineage>
</organism>
<dbReference type="AlphaFoldDB" id="A0A024GXU1"/>
<keyword evidence="2" id="KW-1185">Reference proteome</keyword>
<dbReference type="EMBL" id="CAQI01000025">
    <property type="protein sequence ID" value="CCQ44296.1"/>
    <property type="molecule type" value="Genomic_DNA"/>
</dbReference>
<dbReference type="Proteomes" id="UP000035722">
    <property type="component" value="Unassembled WGS sequence"/>
</dbReference>
<evidence type="ECO:0000313" key="2">
    <source>
        <dbReference type="Proteomes" id="UP000035722"/>
    </source>
</evidence>
<protein>
    <submittedName>
        <fullName evidence="1">Putative membrane protein</fullName>
    </submittedName>
</protein>
<evidence type="ECO:0000313" key="1">
    <source>
        <dbReference type="EMBL" id="CCQ44296.1"/>
    </source>
</evidence>
<dbReference type="STRING" id="861266.ARTSIC4J27_220"/>
<name>A0A024GXU1_9MICC</name>
<sequence length="41" mass="4302">MGTIAGIVWACIVALGPIELDFWTEIGLIFVGAVLLNAADK</sequence>
<comment type="caution">
    <text evidence="1">The sequence shown here is derived from an EMBL/GenBank/DDBJ whole genome shotgun (WGS) entry which is preliminary data.</text>
</comment>
<dbReference type="RefSeq" id="WP_268794366.1">
    <property type="nucleotide sequence ID" value="NZ_CAQI01000025.1"/>
</dbReference>
<proteinExistence type="predicted"/>
<accession>A0A024GXU1</accession>